<protein>
    <submittedName>
        <fullName evidence="8">DUF4080 domain-containing protein</fullName>
    </submittedName>
</protein>
<evidence type="ECO:0000256" key="1">
    <source>
        <dbReference type="ARBA" id="ARBA00001966"/>
    </source>
</evidence>
<dbReference type="Gene3D" id="3.80.30.20">
    <property type="entry name" value="tm_1862 like domain"/>
    <property type="match status" value="1"/>
</dbReference>
<dbReference type="GO" id="GO:0031419">
    <property type="term" value="F:cobalamin binding"/>
    <property type="evidence" value="ECO:0007669"/>
    <property type="project" value="InterPro"/>
</dbReference>
<dbReference type="Pfam" id="PF02310">
    <property type="entry name" value="B12-binding"/>
    <property type="match status" value="1"/>
</dbReference>
<evidence type="ECO:0000256" key="5">
    <source>
        <dbReference type="ARBA" id="ARBA00023014"/>
    </source>
</evidence>
<dbReference type="PROSITE" id="PS51332">
    <property type="entry name" value="B12_BINDING"/>
    <property type="match status" value="1"/>
</dbReference>
<keyword evidence="4" id="KW-0408">Iron</keyword>
<keyword evidence="9" id="KW-1185">Reference proteome</keyword>
<sequence>MTEDILWLGINAKYSHTSLAIRYLREAVPGSRILELTINHQLLDMLGEIYEQQPKVLGISCYIWNIEVVKRLLRLLPAALPDTVIICGGPEVSYGTADFMRDFPMVDYVLRGEGEESIRQLTSQLLTCQFDRSKVNALLDQSEIRGIAWRGADGTVHEGHDVTVADLAAVPFAYREDEMADICERILYYETSRGCPFSCAYCLSCATAGVRYLPLERVFAELDFFVRHDVRQVKFVDRTFNAKKSHFLPILKYLLALPDSCRTNFHFEVAIDYLDEEVLTVLGQLPKGRVQLEIGIQSTNEQVLKAVSRVNHWADIKAHINRIMSFHNMHLHVDLIIGLPREGMASFQRSFNDVYELQTDMLQLGFLKFLKGAAMMNLVTPYGYQYMPMAPYEVLVTDALSYGEIRWFHSFEMVFELYYNAGRCRKTANYIIREQEDGDAFAFWQKFTDWWEEKGFHKIGHSTKNLYGYLRDFASQAYALDRKLLDNLLRYDALLADGGRIRPENLDWNRQNYQDITADFWKGAPSRVREYLPGYEFTNWRDVNKKYHIEIFAYNVMEAEDKTLTSQRTAVLFDYTAAEPVDQTISLDLDGMAKK</sequence>
<gene>
    <name evidence="8" type="ORF">FZ040_10210</name>
</gene>
<dbReference type="GO" id="GO:0051539">
    <property type="term" value="F:4 iron, 4 sulfur cluster binding"/>
    <property type="evidence" value="ECO:0007669"/>
    <property type="project" value="UniProtKB-KW"/>
</dbReference>
<dbReference type="RefSeq" id="WP_149171890.1">
    <property type="nucleotide sequence ID" value="NZ_VTOY01000009.1"/>
</dbReference>
<proteinExistence type="predicted"/>
<dbReference type="InterPro" id="IPR025288">
    <property type="entry name" value="DUF4080"/>
</dbReference>
<dbReference type="InterPro" id="IPR051198">
    <property type="entry name" value="BchE-like"/>
</dbReference>
<dbReference type="InterPro" id="IPR007197">
    <property type="entry name" value="rSAM"/>
</dbReference>
<dbReference type="InterPro" id="IPR036724">
    <property type="entry name" value="Cobalamin-bd_sf"/>
</dbReference>
<feature type="domain" description="B12-binding" evidence="6">
    <location>
        <begin position="1"/>
        <end position="132"/>
    </location>
</feature>
<organism evidence="8 9">
    <name type="scientific">Selenomonas ruminis</name>
    <dbReference type="NCBI Taxonomy" id="2593411"/>
    <lineage>
        <taxon>Bacteria</taxon>
        <taxon>Bacillati</taxon>
        <taxon>Bacillota</taxon>
        <taxon>Negativicutes</taxon>
        <taxon>Selenomonadales</taxon>
        <taxon>Selenomonadaceae</taxon>
        <taxon>Selenomonas</taxon>
    </lineage>
</organism>
<evidence type="ECO:0000313" key="9">
    <source>
        <dbReference type="Proteomes" id="UP000323646"/>
    </source>
</evidence>
<dbReference type="GO" id="GO:0003824">
    <property type="term" value="F:catalytic activity"/>
    <property type="evidence" value="ECO:0007669"/>
    <property type="project" value="InterPro"/>
</dbReference>
<dbReference type="InterPro" id="IPR058240">
    <property type="entry name" value="rSAM_sf"/>
</dbReference>
<dbReference type="SFLD" id="SFLDG01123">
    <property type="entry name" value="methyltransferase_(Class_B)"/>
    <property type="match status" value="1"/>
</dbReference>
<dbReference type="SFLD" id="SFLDS00029">
    <property type="entry name" value="Radical_SAM"/>
    <property type="match status" value="1"/>
</dbReference>
<evidence type="ECO:0000259" key="6">
    <source>
        <dbReference type="PROSITE" id="PS51332"/>
    </source>
</evidence>
<dbReference type="SMART" id="SM00729">
    <property type="entry name" value="Elp3"/>
    <property type="match status" value="1"/>
</dbReference>
<keyword evidence="5" id="KW-0411">Iron-sulfur</keyword>
<dbReference type="InterPro" id="IPR023404">
    <property type="entry name" value="rSAM_horseshoe"/>
</dbReference>
<dbReference type="PROSITE" id="PS51918">
    <property type="entry name" value="RADICAL_SAM"/>
    <property type="match status" value="1"/>
</dbReference>
<dbReference type="GO" id="GO:0046872">
    <property type="term" value="F:metal ion binding"/>
    <property type="evidence" value="ECO:0007669"/>
    <property type="project" value="UniProtKB-KW"/>
</dbReference>
<dbReference type="SFLD" id="SFLDG01082">
    <property type="entry name" value="B12-binding_domain_containing"/>
    <property type="match status" value="1"/>
</dbReference>
<dbReference type="InterPro" id="IPR006158">
    <property type="entry name" value="Cobalamin-bd"/>
</dbReference>
<reference evidence="8 9" key="1">
    <citation type="submission" date="2019-08" db="EMBL/GenBank/DDBJ databases">
        <title>Selenomonas sp. mPRGC5 and Selenomonas sp. mPRGC8 isolated from ruminal fluid of dairy goat (Capra hircus).</title>
        <authorList>
            <person name="Poothong S."/>
            <person name="Nuengjamnong C."/>
            <person name="Tanasupawat S."/>
        </authorList>
    </citation>
    <scope>NUCLEOTIDE SEQUENCE [LARGE SCALE GENOMIC DNA]</scope>
    <source>
        <strain evidence="9">mPRGC5</strain>
    </source>
</reference>
<dbReference type="EMBL" id="VTOY01000009">
    <property type="protein sequence ID" value="TYZ21378.1"/>
    <property type="molecule type" value="Genomic_DNA"/>
</dbReference>
<evidence type="ECO:0000256" key="2">
    <source>
        <dbReference type="ARBA" id="ARBA00022691"/>
    </source>
</evidence>
<dbReference type="SUPFAM" id="SSF102114">
    <property type="entry name" value="Radical SAM enzymes"/>
    <property type="match status" value="1"/>
</dbReference>
<accession>A0A5D6W3L9</accession>
<name>A0A5D6W3L9_9FIRM</name>
<comment type="cofactor">
    <cofactor evidence="1">
        <name>[4Fe-4S] cluster</name>
        <dbReference type="ChEBI" id="CHEBI:49883"/>
    </cofactor>
</comment>
<evidence type="ECO:0000313" key="8">
    <source>
        <dbReference type="EMBL" id="TYZ21378.1"/>
    </source>
</evidence>
<dbReference type="InterPro" id="IPR034466">
    <property type="entry name" value="Methyltransferase_Class_B"/>
</dbReference>
<keyword evidence="3" id="KW-0479">Metal-binding</keyword>
<dbReference type="AlphaFoldDB" id="A0A5D6W3L9"/>
<dbReference type="Pfam" id="PF13311">
    <property type="entry name" value="DUF4080"/>
    <property type="match status" value="1"/>
</dbReference>
<keyword evidence="2" id="KW-0949">S-adenosyl-L-methionine</keyword>
<dbReference type="SUPFAM" id="SSF52242">
    <property type="entry name" value="Cobalamin (vitamin B12)-binding domain"/>
    <property type="match status" value="1"/>
</dbReference>
<dbReference type="InterPro" id="IPR006638">
    <property type="entry name" value="Elp3/MiaA/NifB-like_rSAM"/>
</dbReference>
<evidence type="ECO:0000256" key="3">
    <source>
        <dbReference type="ARBA" id="ARBA00022723"/>
    </source>
</evidence>
<dbReference type="Gene3D" id="3.40.50.280">
    <property type="entry name" value="Cobalamin-binding domain"/>
    <property type="match status" value="1"/>
</dbReference>
<dbReference type="Pfam" id="PF04055">
    <property type="entry name" value="Radical_SAM"/>
    <property type="match status" value="1"/>
</dbReference>
<feature type="domain" description="Radical SAM core" evidence="7">
    <location>
        <begin position="181"/>
        <end position="412"/>
    </location>
</feature>
<dbReference type="Proteomes" id="UP000323646">
    <property type="component" value="Unassembled WGS sequence"/>
</dbReference>
<dbReference type="PANTHER" id="PTHR43409:SF16">
    <property type="entry name" value="SLR0320 PROTEIN"/>
    <property type="match status" value="1"/>
</dbReference>
<dbReference type="GO" id="GO:0005829">
    <property type="term" value="C:cytosol"/>
    <property type="evidence" value="ECO:0007669"/>
    <property type="project" value="TreeGrafter"/>
</dbReference>
<evidence type="ECO:0000256" key="4">
    <source>
        <dbReference type="ARBA" id="ARBA00023004"/>
    </source>
</evidence>
<dbReference type="PANTHER" id="PTHR43409">
    <property type="entry name" value="ANAEROBIC MAGNESIUM-PROTOPORPHYRIN IX MONOMETHYL ESTER CYCLASE-RELATED"/>
    <property type="match status" value="1"/>
</dbReference>
<dbReference type="OrthoDB" id="9801424at2"/>
<comment type="caution">
    <text evidence="8">The sequence shown here is derived from an EMBL/GenBank/DDBJ whole genome shotgun (WGS) entry which is preliminary data.</text>
</comment>
<evidence type="ECO:0000259" key="7">
    <source>
        <dbReference type="PROSITE" id="PS51918"/>
    </source>
</evidence>